<evidence type="ECO:0000256" key="2">
    <source>
        <dbReference type="SAM" id="SignalP"/>
    </source>
</evidence>
<dbReference type="Proteomes" id="UP000829708">
    <property type="component" value="Chromosome"/>
</dbReference>
<dbReference type="PROSITE" id="PS51257">
    <property type="entry name" value="PROKAR_LIPOPROTEIN"/>
    <property type="match status" value="1"/>
</dbReference>
<name>A0ABY4DEY3_9SPIR</name>
<feature type="chain" id="PRO_5047233147" description="Lipoprotein" evidence="2">
    <location>
        <begin position="26"/>
        <end position="398"/>
    </location>
</feature>
<evidence type="ECO:0000256" key="1">
    <source>
        <dbReference type="SAM" id="MobiDB-lite"/>
    </source>
</evidence>
<protein>
    <recommendedName>
        <fullName evidence="5">Lipoprotein</fullName>
    </recommendedName>
</protein>
<evidence type="ECO:0008006" key="5">
    <source>
        <dbReference type="Google" id="ProtNLM"/>
    </source>
</evidence>
<keyword evidence="2" id="KW-0732">Signal</keyword>
<evidence type="ECO:0000313" key="3">
    <source>
        <dbReference type="EMBL" id="UOM52676.1"/>
    </source>
</evidence>
<reference evidence="4" key="1">
    <citation type="journal article" date="2024" name="J Bioinform Genom">
        <title>Complete genome sequence of the type strain bacterium Sphaerochaeta associata GLS2t (VKM B-2742)t.</title>
        <authorList>
            <person name="Troshina O.Y."/>
            <person name="Tepeeva A.N."/>
            <person name="Arzamasceva V.O."/>
            <person name="Whitman W.B."/>
            <person name="Varghese N."/>
            <person name="Shapiro N."/>
            <person name="Woyke T."/>
            <person name="Kripides N.C."/>
            <person name="Vasilenko O.V."/>
        </authorList>
    </citation>
    <scope>NUCLEOTIDE SEQUENCE [LARGE SCALE GENOMIC DNA]</scope>
    <source>
        <strain evidence="4">GLS2T</strain>
    </source>
</reference>
<dbReference type="RefSeq" id="WP_244775196.1">
    <property type="nucleotide sequence ID" value="NZ_CP094929.1"/>
</dbReference>
<evidence type="ECO:0000313" key="4">
    <source>
        <dbReference type="Proteomes" id="UP000829708"/>
    </source>
</evidence>
<keyword evidence="4" id="KW-1185">Reference proteome</keyword>
<organism evidence="3 4">
    <name type="scientific">Sphaerochaeta associata</name>
    <dbReference type="NCBI Taxonomy" id="1129264"/>
    <lineage>
        <taxon>Bacteria</taxon>
        <taxon>Pseudomonadati</taxon>
        <taxon>Spirochaetota</taxon>
        <taxon>Spirochaetia</taxon>
        <taxon>Spirochaetales</taxon>
        <taxon>Sphaerochaetaceae</taxon>
        <taxon>Sphaerochaeta</taxon>
    </lineage>
</organism>
<accession>A0ABY4DEY3</accession>
<dbReference type="EMBL" id="CP094929">
    <property type="protein sequence ID" value="UOM52676.1"/>
    <property type="molecule type" value="Genomic_DNA"/>
</dbReference>
<feature type="signal peptide" evidence="2">
    <location>
        <begin position="1"/>
        <end position="25"/>
    </location>
</feature>
<feature type="region of interest" description="Disordered" evidence="1">
    <location>
        <begin position="375"/>
        <end position="398"/>
    </location>
</feature>
<proteinExistence type="predicted"/>
<sequence length="398" mass="43024">MKTKRTYSILFSILAALLVITGCNADASAGLFRQISESTKPVGIQYKQLLGLDATKTVLYYSTTKGIYKSPNDPLKSSVKDEIIQSTFYDTASTEVAYLTNEDSVSINIFNVGSPNSVTVITPTDGALDPSETVRIVNLYPNGLVMLQGTSAADATKTLYALGQYGSGTTTSKITFPEMDGYSLVSVIQESGFEQSLLSTTSPVIISFVDNATKNIYRHVFYDGTTRQELPSTFSDKRLAGFSIDTSSNIYIITTLGELYGGTATGAFVEMYDAAKTYDVHGFMYMAEGTTNTHIITKSSSKNDALFVYSFPKGSIAANVTSTNSIRSGYGEYLFSAEIVSTLYLGSNSGIDTLLIATNENGLFKIGIKVDTANQDSSNNGRSSQSEEYQDFTLYSTL</sequence>
<gene>
    <name evidence="3" type="ORF">MUG09_07900</name>
</gene>